<comment type="caution">
    <text evidence="1">The sequence shown here is derived from an EMBL/GenBank/DDBJ whole genome shotgun (WGS) entry which is preliminary data.</text>
</comment>
<reference evidence="1 2" key="1">
    <citation type="submission" date="2018-01" db="EMBL/GenBank/DDBJ databases">
        <title>Harnessing the power of phylogenomics to disentangle the directionality and signatures of interkingdom host jumping in the parasitic fungal genus Tolypocladium.</title>
        <authorList>
            <person name="Quandt C.A."/>
            <person name="Patterson W."/>
            <person name="Spatafora J.W."/>
        </authorList>
    </citation>
    <scope>NUCLEOTIDE SEQUENCE [LARGE SCALE GENOMIC DNA]</scope>
    <source>
        <strain evidence="1 2">NRBC 100945</strain>
    </source>
</reference>
<keyword evidence="2" id="KW-1185">Reference proteome</keyword>
<sequence>MSWAANRRTIREEDVVYSLLGIFDIHMPAIYGEGEEHALRRLQSEIEMHSRDAHRDNRSVL</sequence>
<protein>
    <submittedName>
        <fullName evidence="1">Uncharacterized protein</fullName>
    </submittedName>
</protein>
<evidence type="ECO:0000313" key="2">
    <source>
        <dbReference type="Proteomes" id="UP000237481"/>
    </source>
</evidence>
<accession>A0A2S4L9Y3</accession>
<dbReference type="Proteomes" id="UP000237481">
    <property type="component" value="Unassembled WGS sequence"/>
</dbReference>
<proteinExistence type="predicted"/>
<dbReference type="PANTHER" id="PTHR10622">
    <property type="entry name" value="HET DOMAIN-CONTAINING PROTEIN"/>
    <property type="match status" value="1"/>
</dbReference>
<evidence type="ECO:0000313" key="1">
    <source>
        <dbReference type="EMBL" id="POR39250.1"/>
    </source>
</evidence>
<dbReference type="EMBL" id="PKSG01000055">
    <property type="protein sequence ID" value="POR39250.1"/>
    <property type="molecule type" value="Genomic_DNA"/>
</dbReference>
<name>A0A2S4L9Y3_9HYPO</name>
<dbReference type="STRING" id="94208.A0A2S4L9Y3"/>
<gene>
    <name evidence="1" type="ORF">TPAR_00553</name>
</gene>
<dbReference type="PANTHER" id="PTHR10622:SF10">
    <property type="entry name" value="HET DOMAIN-CONTAINING PROTEIN"/>
    <property type="match status" value="1"/>
</dbReference>
<organism evidence="1 2">
    <name type="scientific">Tolypocladium paradoxum</name>
    <dbReference type="NCBI Taxonomy" id="94208"/>
    <lineage>
        <taxon>Eukaryota</taxon>
        <taxon>Fungi</taxon>
        <taxon>Dikarya</taxon>
        <taxon>Ascomycota</taxon>
        <taxon>Pezizomycotina</taxon>
        <taxon>Sordariomycetes</taxon>
        <taxon>Hypocreomycetidae</taxon>
        <taxon>Hypocreales</taxon>
        <taxon>Ophiocordycipitaceae</taxon>
        <taxon>Tolypocladium</taxon>
    </lineage>
</organism>
<dbReference type="AlphaFoldDB" id="A0A2S4L9Y3"/>
<dbReference type="OrthoDB" id="20872at2759"/>